<dbReference type="Pfam" id="PF15919">
    <property type="entry name" value="HicB_lk_antitox"/>
    <property type="match status" value="1"/>
</dbReference>
<keyword evidence="3" id="KW-1185">Reference proteome</keyword>
<dbReference type="EMBL" id="VUNR01000015">
    <property type="protein sequence ID" value="MSU09017.1"/>
    <property type="molecule type" value="Genomic_DNA"/>
</dbReference>
<gene>
    <name evidence="2" type="ORF">FYJ84_08475</name>
</gene>
<dbReference type="RefSeq" id="WP_154407183.1">
    <property type="nucleotide sequence ID" value="NZ_JBGUTX010000399.1"/>
</dbReference>
<evidence type="ECO:0000259" key="1">
    <source>
        <dbReference type="Pfam" id="PF15919"/>
    </source>
</evidence>
<dbReference type="InterPro" id="IPR035069">
    <property type="entry name" value="TTHA1013/TTHA0281-like"/>
</dbReference>
<dbReference type="Gene3D" id="3.30.160.250">
    <property type="match status" value="1"/>
</dbReference>
<dbReference type="InterPro" id="IPR031807">
    <property type="entry name" value="HicB-like"/>
</dbReference>
<sequence length="134" mass="15074">MNKIFYPAVFHPEEDGGYSVDFPDLLGCVTEGNTLAEAIQMAEDALGIYLYSLKEDKEQAPEPSNPADVATEGQDFVSLIEYDEVAYLRRTDNHAVKKTLTIPCWLDTLARERNINFSHLLQNALCKELNVTFS</sequence>
<comment type="caution">
    <text evidence="2">The sequence shown here is derived from an EMBL/GenBank/DDBJ whole genome shotgun (WGS) entry which is preliminary data.</text>
</comment>
<reference evidence="2 3" key="1">
    <citation type="submission" date="2019-08" db="EMBL/GenBank/DDBJ databases">
        <title>In-depth cultivation of the pig gut microbiome towards novel bacterial diversity and tailored functional studies.</title>
        <authorList>
            <person name="Wylensek D."/>
            <person name="Hitch T.C.A."/>
            <person name="Clavel T."/>
        </authorList>
    </citation>
    <scope>NUCLEOTIDE SEQUENCE [LARGE SCALE GENOMIC DNA]</scope>
    <source>
        <strain evidence="2 3">WCA-693-APC-5D-A</strain>
    </source>
</reference>
<dbReference type="SUPFAM" id="SSF143100">
    <property type="entry name" value="TTHA1013/TTHA0281-like"/>
    <property type="match status" value="1"/>
</dbReference>
<dbReference type="InterPro" id="IPR051404">
    <property type="entry name" value="TA_system_antitoxin"/>
</dbReference>
<protein>
    <submittedName>
        <fullName evidence="2">Type II toxin-antitoxin system HicB family antitoxin</fullName>
    </submittedName>
</protein>
<dbReference type="GeneID" id="96778950"/>
<evidence type="ECO:0000313" key="3">
    <source>
        <dbReference type="Proteomes" id="UP000433181"/>
    </source>
</evidence>
<organism evidence="2 3">
    <name type="scientific">Anaerovibrio slackiae</name>
    <dbReference type="NCBI Taxonomy" id="2652309"/>
    <lineage>
        <taxon>Bacteria</taxon>
        <taxon>Bacillati</taxon>
        <taxon>Bacillota</taxon>
        <taxon>Negativicutes</taxon>
        <taxon>Selenomonadales</taxon>
        <taxon>Selenomonadaceae</taxon>
        <taxon>Anaerovibrio</taxon>
    </lineage>
</organism>
<dbReference type="PANTHER" id="PTHR34504">
    <property type="entry name" value="ANTITOXIN HICB"/>
    <property type="match status" value="1"/>
</dbReference>
<name>A0A6I2UE82_9FIRM</name>
<feature type="domain" description="HicB-like antitoxin of toxin-antitoxin system" evidence="1">
    <location>
        <begin position="6"/>
        <end position="122"/>
    </location>
</feature>
<accession>A0A6I2UE82</accession>
<dbReference type="PANTHER" id="PTHR34504:SF4">
    <property type="entry name" value="ANTITOXIN HICB"/>
    <property type="match status" value="1"/>
</dbReference>
<proteinExistence type="predicted"/>
<dbReference type="AlphaFoldDB" id="A0A6I2UE82"/>
<dbReference type="Proteomes" id="UP000433181">
    <property type="component" value="Unassembled WGS sequence"/>
</dbReference>
<evidence type="ECO:0000313" key="2">
    <source>
        <dbReference type="EMBL" id="MSU09017.1"/>
    </source>
</evidence>